<dbReference type="AlphaFoldDB" id="A0A4R0RMW9"/>
<sequence length="149" mass="16038">MRFITTTVLTAFAATAVLSASLDDSSRYEGTEIFRRSTGVIDPLYARGLYDGLQARNDEPLEQRSSHFMIHRRERPPKPREEQAVDEALRRLREEAPRQATQQTMRPVAGGRVNVVTIGTGQRAGGGGGQTNNAGGGQTDGGPGGRTGV</sequence>
<feature type="region of interest" description="Disordered" evidence="1">
    <location>
        <begin position="118"/>
        <end position="149"/>
    </location>
</feature>
<protein>
    <submittedName>
        <fullName evidence="3">Uncharacterized protein</fullName>
    </submittedName>
</protein>
<evidence type="ECO:0000313" key="3">
    <source>
        <dbReference type="EMBL" id="TCD68383.1"/>
    </source>
</evidence>
<evidence type="ECO:0000256" key="1">
    <source>
        <dbReference type="SAM" id="MobiDB-lite"/>
    </source>
</evidence>
<organism evidence="3 4">
    <name type="scientific">Steccherinum ochraceum</name>
    <dbReference type="NCBI Taxonomy" id="92696"/>
    <lineage>
        <taxon>Eukaryota</taxon>
        <taxon>Fungi</taxon>
        <taxon>Dikarya</taxon>
        <taxon>Basidiomycota</taxon>
        <taxon>Agaricomycotina</taxon>
        <taxon>Agaricomycetes</taxon>
        <taxon>Polyporales</taxon>
        <taxon>Steccherinaceae</taxon>
        <taxon>Steccherinum</taxon>
    </lineage>
</organism>
<reference evidence="3 4" key="1">
    <citation type="submission" date="2018-11" db="EMBL/GenBank/DDBJ databases">
        <title>Genome assembly of Steccherinum ochraceum LE-BIN_3174, the white-rot fungus of the Steccherinaceae family (The Residual Polyporoid clade, Polyporales, Basidiomycota).</title>
        <authorList>
            <person name="Fedorova T.V."/>
            <person name="Glazunova O.A."/>
            <person name="Landesman E.O."/>
            <person name="Moiseenko K.V."/>
            <person name="Psurtseva N.V."/>
            <person name="Savinova O.S."/>
            <person name="Shakhova N.V."/>
            <person name="Tyazhelova T.V."/>
            <person name="Vasina D.V."/>
        </authorList>
    </citation>
    <scope>NUCLEOTIDE SEQUENCE [LARGE SCALE GENOMIC DNA]</scope>
    <source>
        <strain evidence="3 4">LE-BIN_3174</strain>
    </source>
</reference>
<feature type="chain" id="PRO_5020954282" evidence="2">
    <location>
        <begin position="20"/>
        <end position="149"/>
    </location>
</feature>
<feature type="compositionally biased region" description="Gly residues" evidence="1">
    <location>
        <begin position="122"/>
        <end position="149"/>
    </location>
</feature>
<evidence type="ECO:0000256" key="2">
    <source>
        <dbReference type="SAM" id="SignalP"/>
    </source>
</evidence>
<name>A0A4R0RMW9_9APHY</name>
<comment type="caution">
    <text evidence="3">The sequence shown here is derived from an EMBL/GenBank/DDBJ whole genome shotgun (WGS) entry which is preliminary data.</text>
</comment>
<dbReference type="Proteomes" id="UP000292702">
    <property type="component" value="Unassembled WGS sequence"/>
</dbReference>
<proteinExistence type="predicted"/>
<feature type="signal peptide" evidence="2">
    <location>
        <begin position="1"/>
        <end position="19"/>
    </location>
</feature>
<gene>
    <name evidence="3" type="ORF">EIP91_010892</name>
</gene>
<keyword evidence="2" id="KW-0732">Signal</keyword>
<evidence type="ECO:0000313" key="4">
    <source>
        <dbReference type="Proteomes" id="UP000292702"/>
    </source>
</evidence>
<dbReference type="EMBL" id="RWJN01000068">
    <property type="protein sequence ID" value="TCD68383.1"/>
    <property type="molecule type" value="Genomic_DNA"/>
</dbReference>
<accession>A0A4R0RMW9</accession>
<keyword evidence="4" id="KW-1185">Reference proteome</keyword>